<proteinExistence type="predicted"/>
<dbReference type="AlphaFoldDB" id="A0A1F8C3M8"/>
<organism evidence="1 2">
    <name type="scientific">Candidatus Woesebacteria bacterium RIFCSPLOWO2_01_FULL_44_14</name>
    <dbReference type="NCBI Taxonomy" id="1802525"/>
    <lineage>
        <taxon>Bacteria</taxon>
        <taxon>Candidatus Woeseibacteriota</taxon>
    </lineage>
</organism>
<accession>A0A1F8C3M8</accession>
<evidence type="ECO:0000313" key="2">
    <source>
        <dbReference type="Proteomes" id="UP000178429"/>
    </source>
</evidence>
<protein>
    <submittedName>
        <fullName evidence="1">Uncharacterized protein</fullName>
    </submittedName>
</protein>
<dbReference type="EMBL" id="MGHL01000001">
    <property type="protein sequence ID" value="OGM70901.1"/>
    <property type="molecule type" value="Genomic_DNA"/>
</dbReference>
<comment type="caution">
    <text evidence="1">The sequence shown here is derived from an EMBL/GenBank/DDBJ whole genome shotgun (WGS) entry which is preliminary data.</text>
</comment>
<evidence type="ECO:0000313" key="1">
    <source>
        <dbReference type="EMBL" id="OGM70901.1"/>
    </source>
</evidence>
<gene>
    <name evidence="1" type="ORF">A2975_01335</name>
</gene>
<dbReference type="Proteomes" id="UP000178429">
    <property type="component" value="Unassembled WGS sequence"/>
</dbReference>
<dbReference type="STRING" id="1802525.A2975_01335"/>
<name>A0A1F8C3M8_9BACT</name>
<sequence>MITEGRKTYVGTLQQYTNRASGMERIYLKGGVRIDNVILDEKADIERPDFNFKRVSETWGVNNIDFTVDLGWLLGHIGKRAKVIFVEGDSLGDAITAVEIAIFDGRKQIDNRRFTLSVQISNERESLSP</sequence>
<reference evidence="1 2" key="1">
    <citation type="journal article" date="2016" name="Nat. Commun.">
        <title>Thousands of microbial genomes shed light on interconnected biogeochemical processes in an aquifer system.</title>
        <authorList>
            <person name="Anantharaman K."/>
            <person name="Brown C.T."/>
            <person name="Hug L.A."/>
            <person name="Sharon I."/>
            <person name="Castelle C.J."/>
            <person name="Probst A.J."/>
            <person name="Thomas B.C."/>
            <person name="Singh A."/>
            <person name="Wilkins M.J."/>
            <person name="Karaoz U."/>
            <person name="Brodie E.L."/>
            <person name="Williams K.H."/>
            <person name="Hubbard S.S."/>
            <person name="Banfield J.F."/>
        </authorList>
    </citation>
    <scope>NUCLEOTIDE SEQUENCE [LARGE SCALE GENOMIC DNA]</scope>
</reference>